<dbReference type="Pfam" id="PF00762">
    <property type="entry name" value="Ferrochelatase"/>
    <property type="match status" value="1"/>
</dbReference>
<keyword evidence="2 9" id="KW-0963">Cytoplasm</keyword>
<dbReference type="FunFam" id="3.40.50.1400:FF:000002">
    <property type="entry name" value="Ferrochelatase"/>
    <property type="match status" value="1"/>
</dbReference>
<keyword evidence="7 9" id="KW-0627">Porphyrin biosynthesis</keyword>
<keyword evidence="6 9" id="KW-0456">Lyase</keyword>
<evidence type="ECO:0000313" key="11">
    <source>
        <dbReference type="EMBL" id="VEJ10017.1"/>
    </source>
</evidence>
<comment type="similarity">
    <text evidence="1 9 10">Belongs to the ferrochelatase family.</text>
</comment>
<dbReference type="NCBIfam" id="TIGR00109">
    <property type="entry name" value="hemH"/>
    <property type="match status" value="1"/>
</dbReference>
<dbReference type="SUPFAM" id="SSF53800">
    <property type="entry name" value="Chelatase"/>
    <property type="match status" value="1"/>
</dbReference>
<dbReference type="AlphaFoldDB" id="A0A448TVR1"/>
<dbReference type="GO" id="GO:0046872">
    <property type="term" value="F:metal ion binding"/>
    <property type="evidence" value="ECO:0007669"/>
    <property type="project" value="UniProtKB-KW"/>
</dbReference>
<evidence type="ECO:0000256" key="7">
    <source>
        <dbReference type="ARBA" id="ARBA00023244"/>
    </source>
</evidence>
<feature type="binding site" evidence="9">
    <location>
        <position position="275"/>
    </location>
    <ligand>
        <name>Fe(2+)</name>
        <dbReference type="ChEBI" id="CHEBI:29033"/>
    </ligand>
</feature>
<dbReference type="UniPathway" id="UPA00252">
    <property type="reaction ID" value="UER00325"/>
</dbReference>
<comment type="catalytic activity">
    <reaction evidence="9 10">
        <text>heme b + 2 H(+) = protoporphyrin IX + Fe(2+)</text>
        <dbReference type="Rhea" id="RHEA:22584"/>
        <dbReference type="ChEBI" id="CHEBI:15378"/>
        <dbReference type="ChEBI" id="CHEBI:29033"/>
        <dbReference type="ChEBI" id="CHEBI:57306"/>
        <dbReference type="ChEBI" id="CHEBI:60344"/>
        <dbReference type="EC" id="4.98.1.1"/>
    </reaction>
</comment>
<dbReference type="EC" id="4.98.1.1" evidence="9 10"/>
<dbReference type="InterPro" id="IPR019772">
    <property type="entry name" value="Ferrochelatase_AS"/>
</dbReference>
<dbReference type="HAMAP" id="MF_00323">
    <property type="entry name" value="Ferrochelatase"/>
    <property type="match status" value="1"/>
</dbReference>
<gene>
    <name evidence="9 11" type="primary">hemH</name>
    <name evidence="11" type="ORF">NCTC12871_01523</name>
</gene>
<keyword evidence="12" id="KW-1185">Reference proteome</keyword>
<dbReference type="CDD" id="cd00419">
    <property type="entry name" value="Ferrochelatase_C"/>
    <property type="match status" value="1"/>
</dbReference>
<dbReference type="Gene3D" id="3.40.50.1400">
    <property type="match status" value="2"/>
</dbReference>
<comment type="function">
    <text evidence="9 10">Catalyzes the ferrous insertion into protoporphyrin IX.</text>
</comment>
<proteinExistence type="inferred from homology"/>
<feature type="binding site" evidence="9">
    <location>
        <position position="194"/>
    </location>
    <ligand>
        <name>Fe(2+)</name>
        <dbReference type="ChEBI" id="CHEBI:29033"/>
    </ligand>
</feature>
<reference evidence="11 12" key="1">
    <citation type="submission" date="2018-12" db="EMBL/GenBank/DDBJ databases">
        <authorList>
            <consortium name="Pathogen Informatics"/>
        </authorList>
    </citation>
    <scope>NUCLEOTIDE SEQUENCE [LARGE SCALE GENOMIC DNA]</scope>
    <source>
        <strain evidence="11 12">NCTC12871</strain>
    </source>
</reference>
<evidence type="ECO:0000256" key="9">
    <source>
        <dbReference type="HAMAP-Rule" id="MF_00323"/>
    </source>
</evidence>
<name>A0A448TVR1_9PAST</name>
<dbReference type="InterPro" id="IPR001015">
    <property type="entry name" value="Ferrochelatase"/>
</dbReference>
<dbReference type="GO" id="GO:0005737">
    <property type="term" value="C:cytoplasm"/>
    <property type="evidence" value="ECO:0007669"/>
    <property type="project" value="UniProtKB-SubCell"/>
</dbReference>
<dbReference type="PROSITE" id="PS00534">
    <property type="entry name" value="FERROCHELATASE"/>
    <property type="match status" value="1"/>
</dbReference>
<dbReference type="GO" id="GO:0004325">
    <property type="term" value="F:ferrochelatase activity"/>
    <property type="evidence" value="ECO:0007669"/>
    <property type="project" value="UniProtKB-UniRule"/>
</dbReference>
<dbReference type="KEGG" id="adp:NCTC12871_01523"/>
<evidence type="ECO:0000256" key="8">
    <source>
        <dbReference type="ARBA" id="ARBA00024536"/>
    </source>
</evidence>
<dbReference type="EMBL" id="LR134510">
    <property type="protein sequence ID" value="VEJ10017.1"/>
    <property type="molecule type" value="Genomic_DNA"/>
</dbReference>
<dbReference type="InterPro" id="IPR033659">
    <property type="entry name" value="Ferrochelatase_N"/>
</dbReference>
<dbReference type="Proteomes" id="UP000279799">
    <property type="component" value="Chromosome"/>
</dbReference>
<dbReference type="InterPro" id="IPR033644">
    <property type="entry name" value="Ferrochelatase_C"/>
</dbReference>
<keyword evidence="3 9" id="KW-0479">Metal-binding</keyword>
<evidence type="ECO:0000256" key="10">
    <source>
        <dbReference type="RuleBase" id="RU000607"/>
    </source>
</evidence>
<keyword evidence="5 9" id="KW-0350">Heme biosynthesis</keyword>
<organism evidence="11 12">
    <name type="scientific">Actinobacillus delphinicola</name>
    <dbReference type="NCBI Taxonomy" id="51161"/>
    <lineage>
        <taxon>Bacteria</taxon>
        <taxon>Pseudomonadati</taxon>
        <taxon>Pseudomonadota</taxon>
        <taxon>Gammaproteobacteria</taxon>
        <taxon>Pasteurellales</taxon>
        <taxon>Pasteurellaceae</taxon>
        <taxon>Actinobacillus</taxon>
    </lineage>
</organism>
<keyword evidence="4 9" id="KW-0408">Iron</keyword>
<evidence type="ECO:0000313" key="12">
    <source>
        <dbReference type="Proteomes" id="UP000279799"/>
    </source>
</evidence>
<dbReference type="PANTHER" id="PTHR11108:SF1">
    <property type="entry name" value="FERROCHELATASE, MITOCHONDRIAL"/>
    <property type="match status" value="1"/>
</dbReference>
<evidence type="ECO:0000256" key="6">
    <source>
        <dbReference type="ARBA" id="ARBA00023239"/>
    </source>
</evidence>
<comment type="subcellular location">
    <subcellularLocation>
        <location evidence="9 10">Cytoplasm</location>
    </subcellularLocation>
</comment>
<evidence type="ECO:0000256" key="2">
    <source>
        <dbReference type="ARBA" id="ARBA00022490"/>
    </source>
</evidence>
<dbReference type="OrthoDB" id="9809741at2"/>
<comment type="pathway">
    <text evidence="9 10">Porphyrin-containing compound metabolism; protoheme biosynthesis; protoheme from protoporphyrin-IX: step 1/1.</text>
</comment>
<evidence type="ECO:0000256" key="3">
    <source>
        <dbReference type="ARBA" id="ARBA00022723"/>
    </source>
</evidence>
<evidence type="ECO:0000256" key="1">
    <source>
        <dbReference type="ARBA" id="ARBA00007718"/>
    </source>
</evidence>
<dbReference type="GO" id="GO:0006783">
    <property type="term" value="P:heme biosynthetic process"/>
    <property type="evidence" value="ECO:0007669"/>
    <property type="project" value="UniProtKB-UniRule"/>
</dbReference>
<comment type="catalytic activity">
    <reaction evidence="8">
        <text>Fe-coproporphyrin III + 2 H(+) = coproporphyrin III + Fe(2+)</text>
        <dbReference type="Rhea" id="RHEA:49572"/>
        <dbReference type="ChEBI" id="CHEBI:15378"/>
        <dbReference type="ChEBI" id="CHEBI:29033"/>
        <dbReference type="ChEBI" id="CHEBI:68438"/>
        <dbReference type="ChEBI" id="CHEBI:131725"/>
        <dbReference type="EC" id="4.99.1.9"/>
    </reaction>
    <physiologicalReaction direction="right-to-left" evidence="8">
        <dbReference type="Rhea" id="RHEA:49574"/>
    </physiologicalReaction>
</comment>
<dbReference type="PANTHER" id="PTHR11108">
    <property type="entry name" value="FERROCHELATASE"/>
    <property type="match status" value="1"/>
</dbReference>
<protein>
    <recommendedName>
        <fullName evidence="9 10">Ferrochelatase</fullName>
        <ecNumber evidence="9 10">4.98.1.1</ecNumber>
    </recommendedName>
    <alternativeName>
        <fullName evidence="9">Heme synthase</fullName>
    </alternativeName>
    <alternativeName>
        <fullName evidence="9">Protoheme ferro-lyase</fullName>
    </alternativeName>
</protein>
<dbReference type="CDD" id="cd03411">
    <property type="entry name" value="Ferrochelatase_N"/>
    <property type="match status" value="1"/>
</dbReference>
<evidence type="ECO:0000256" key="5">
    <source>
        <dbReference type="ARBA" id="ARBA00023133"/>
    </source>
</evidence>
<sequence length="322" mass="37228">MSKKIGVILVNLGSPAEATPKAVSDYLWQFLRDKRVVDLPAWKWWPLLKAIILPHRAKRVAELYQHSWTAQGSLLIAVSRQQQKLVQRYLREKGIDAEVELAMTYGQPNLTTAVDNLMRKKIEKLIVLPLFPQYSSTTTAAVFDAFVNIWQNRRDLPPFEFIHNYADNPDYIQALAQTIRRYLKEDTFLLFSYHGIPLRYEQEGDNYRQQCELTTQKVIETLGLESKQWGMTFQSRFGREEWLSPYTDEFMKTAPKEGIRKIAVVCPGFSADCLETVEEIAQENRQYFLHHGGEDFQYIPALNTQPAHITALGNIILKKCEA</sequence>
<dbReference type="RefSeq" id="WP_126600407.1">
    <property type="nucleotide sequence ID" value="NZ_LR134510.1"/>
</dbReference>
<evidence type="ECO:0000256" key="4">
    <source>
        <dbReference type="ARBA" id="ARBA00023004"/>
    </source>
</evidence>
<accession>A0A448TVR1</accession>